<feature type="binding site" evidence="8">
    <location>
        <position position="14"/>
    </location>
    <ligand>
        <name>ATP</name>
        <dbReference type="ChEBI" id="CHEBI:30616"/>
    </ligand>
</feature>
<evidence type="ECO:0000256" key="7">
    <source>
        <dbReference type="ARBA" id="ARBA00022840"/>
    </source>
</evidence>
<dbReference type="InterPro" id="IPR019797">
    <property type="entry name" value="Glutamate_5-kinase_CS"/>
</dbReference>
<dbReference type="InterPro" id="IPR036393">
    <property type="entry name" value="AceGlu_kinase-like_sf"/>
</dbReference>
<feature type="binding site" evidence="8">
    <location>
        <position position="141"/>
    </location>
    <ligand>
        <name>substrate</name>
    </ligand>
</feature>
<keyword evidence="2 8" id="KW-0028">Amino-acid biosynthesis</keyword>
<comment type="pathway">
    <text evidence="8">Amino-acid biosynthesis; L-proline biosynthesis; L-glutamate 5-semialdehyde from L-glutamate: step 1/2.</text>
</comment>
<dbReference type="Pfam" id="PF00696">
    <property type="entry name" value="AA_kinase"/>
    <property type="match status" value="1"/>
</dbReference>
<dbReference type="Gene3D" id="3.40.1160.10">
    <property type="entry name" value="Acetylglutamate kinase-like"/>
    <property type="match status" value="2"/>
</dbReference>
<dbReference type="GO" id="GO:0004349">
    <property type="term" value="F:glutamate 5-kinase activity"/>
    <property type="evidence" value="ECO:0007669"/>
    <property type="project" value="UniProtKB-UniRule"/>
</dbReference>
<organism evidence="10 11">
    <name type="scientific">Pseudomonas turukhanskensis</name>
    <dbReference type="NCBI Taxonomy" id="1806536"/>
    <lineage>
        <taxon>Bacteria</taxon>
        <taxon>Pseudomonadati</taxon>
        <taxon>Pseudomonadota</taxon>
        <taxon>Gammaproteobacteria</taxon>
        <taxon>Pseudomonadales</taxon>
        <taxon>Pseudomonadaceae</taxon>
        <taxon>Pseudomonas</taxon>
    </lineage>
</organism>
<dbReference type="InterPro" id="IPR001048">
    <property type="entry name" value="Asp/Glu/Uridylate_kinase"/>
</dbReference>
<dbReference type="GO" id="GO:0003723">
    <property type="term" value="F:RNA binding"/>
    <property type="evidence" value="ECO:0007669"/>
    <property type="project" value="InterPro"/>
</dbReference>
<keyword evidence="6 8" id="KW-0418">Kinase</keyword>
<dbReference type="NCBIfam" id="TIGR01027">
    <property type="entry name" value="proB"/>
    <property type="match status" value="1"/>
</dbReference>
<keyword evidence="4 8" id="KW-0808">Transferase</keyword>
<feature type="domain" description="PUA" evidence="9">
    <location>
        <begin position="281"/>
        <end position="364"/>
    </location>
</feature>
<evidence type="ECO:0000256" key="8">
    <source>
        <dbReference type="HAMAP-Rule" id="MF_00456"/>
    </source>
</evidence>
<dbReference type="PROSITE" id="PS50890">
    <property type="entry name" value="PUA"/>
    <property type="match status" value="1"/>
</dbReference>
<dbReference type="SMART" id="SM00359">
    <property type="entry name" value="PUA"/>
    <property type="match status" value="1"/>
</dbReference>
<sequence>MRDKVTGAQRWVVKIGSALLTADGRGLDRGAMAVWVEQMVALREAGVELVLVSSGAVAAGMSRLGWASRPSAIHELQAAAAVGQMGLVQAWESSFAQHGRHTAQILLTHDDLSDRKRYLNARSTLRTLVDLGAIPVINENDTVVTDEIRFGDNDTLAALVANLVEADLLVILTDRDGMFDADPRHNPDAQLIYEARADDPALDAVAGGVGGALGRGGMQTKLRAARLAARSGAHTVIVGGAIEQVLARLKSGERLGTLLAPERGLLAARKQWLAGHLQTRGTLQLDAGAVKALLQSHKSLLPVGVKSVQGNFRRGEMVVCVDPDGREIARGLANYSAAEAQKIVGQPSDAIERLLGYVDEPELVHRDNLILV</sequence>
<dbReference type="PRINTS" id="PR00474">
    <property type="entry name" value="GLU5KINASE"/>
</dbReference>
<dbReference type="FunFam" id="2.30.130.10:FF:000007">
    <property type="entry name" value="Glutamate 5-kinase"/>
    <property type="match status" value="1"/>
</dbReference>
<dbReference type="HAMAP" id="MF_00456">
    <property type="entry name" value="ProB"/>
    <property type="match status" value="1"/>
</dbReference>
<feature type="binding site" evidence="8">
    <location>
        <position position="153"/>
    </location>
    <ligand>
        <name>substrate</name>
    </ligand>
</feature>
<dbReference type="Gene3D" id="2.30.130.10">
    <property type="entry name" value="PUA domain"/>
    <property type="match status" value="1"/>
</dbReference>
<dbReference type="GO" id="GO:0055129">
    <property type="term" value="P:L-proline biosynthetic process"/>
    <property type="evidence" value="ECO:0007669"/>
    <property type="project" value="UniProtKB-UniRule"/>
</dbReference>
<dbReference type="EMBL" id="BSFN01000013">
    <property type="protein sequence ID" value="GLK90736.1"/>
    <property type="molecule type" value="Genomic_DNA"/>
</dbReference>
<dbReference type="CDD" id="cd21157">
    <property type="entry name" value="PUA_G5K"/>
    <property type="match status" value="1"/>
</dbReference>
<evidence type="ECO:0000256" key="1">
    <source>
        <dbReference type="ARBA" id="ARBA00022490"/>
    </source>
</evidence>
<dbReference type="GO" id="GO:0005829">
    <property type="term" value="C:cytosol"/>
    <property type="evidence" value="ECO:0007669"/>
    <property type="project" value="TreeGrafter"/>
</dbReference>
<dbReference type="FunFam" id="3.40.1160.10:FF:000018">
    <property type="entry name" value="Glutamate 5-kinase"/>
    <property type="match status" value="1"/>
</dbReference>
<dbReference type="PROSITE" id="PS00902">
    <property type="entry name" value="GLUTAMATE_5_KINASE"/>
    <property type="match status" value="1"/>
</dbReference>
<evidence type="ECO:0000313" key="11">
    <source>
        <dbReference type="Proteomes" id="UP001143328"/>
    </source>
</evidence>
<gene>
    <name evidence="8 10" type="primary">proB</name>
    <name evidence="10" type="ORF">GCM10017655_38000</name>
</gene>
<dbReference type="InterPro" id="IPR002478">
    <property type="entry name" value="PUA"/>
</dbReference>
<keyword evidence="3 8" id="KW-0641">Proline biosynthesis</keyword>
<dbReference type="InterPro" id="IPR011529">
    <property type="entry name" value="Glu_5kinase"/>
</dbReference>
<comment type="catalytic activity">
    <reaction evidence="8">
        <text>L-glutamate + ATP = L-glutamyl 5-phosphate + ADP</text>
        <dbReference type="Rhea" id="RHEA:14877"/>
        <dbReference type="ChEBI" id="CHEBI:29985"/>
        <dbReference type="ChEBI" id="CHEBI:30616"/>
        <dbReference type="ChEBI" id="CHEBI:58274"/>
        <dbReference type="ChEBI" id="CHEBI:456216"/>
        <dbReference type="EC" id="2.7.2.11"/>
    </reaction>
</comment>
<evidence type="ECO:0000256" key="5">
    <source>
        <dbReference type="ARBA" id="ARBA00022741"/>
    </source>
</evidence>
<comment type="caution">
    <text evidence="10">The sequence shown here is derived from an EMBL/GenBank/DDBJ whole genome shotgun (WGS) entry which is preliminary data.</text>
</comment>
<proteinExistence type="inferred from homology"/>
<evidence type="ECO:0000256" key="4">
    <source>
        <dbReference type="ARBA" id="ARBA00022679"/>
    </source>
</evidence>
<comment type="subcellular location">
    <subcellularLocation>
        <location evidence="8">Cytoplasm</location>
    </subcellularLocation>
</comment>
<dbReference type="PIRSF" id="PIRSF000729">
    <property type="entry name" value="GK"/>
    <property type="match status" value="1"/>
</dbReference>
<comment type="similarity">
    <text evidence="8">Belongs to the glutamate 5-kinase family.</text>
</comment>
<protein>
    <recommendedName>
        <fullName evidence="8">Glutamate 5-kinase</fullName>
        <ecNumber evidence="8">2.7.2.11</ecNumber>
    </recommendedName>
    <alternativeName>
        <fullName evidence="8">Gamma-glutamyl kinase</fullName>
        <shortName evidence="8">GK</shortName>
    </alternativeName>
</protein>
<dbReference type="InterPro" id="IPR015947">
    <property type="entry name" value="PUA-like_sf"/>
</dbReference>
<name>A0A9W6K768_9PSED</name>
<keyword evidence="11" id="KW-1185">Reference proteome</keyword>
<keyword evidence="5 8" id="KW-0547">Nucleotide-binding</keyword>
<dbReference type="PANTHER" id="PTHR43654:SF1">
    <property type="entry name" value="ISOPENTENYL PHOSPHATE KINASE"/>
    <property type="match status" value="1"/>
</dbReference>
<dbReference type="SUPFAM" id="SSF53633">
    <property type="entry name" value="Carbamate kinase-like"/>
    <property type="match status" value="1"/>
</dbReference>
<feature type="binding site" evidence="8">
    <location>
        <begin position="173"/>
        <end position="174"/>
    </location>
    <ligand>
        <name>ATP</name>
        <dbReference type="ChEBI" id="CHEBI:30616"/>
    </ligand>
</feature>
<dbReference type="InterPro" id="IPR041739">
    <property type="entry name" value="G5K_ProB"/>
</dbReference>
<reference evidence="10" key="1">
    <citation type="journal article" date="2014" name="Int. J. Syst. Evol. Microbiol.">
        <title>Complete genome sequence of Corynebacterium casei LMG S-19264T (=DSM 44701T), isolated from a smear-ripened cheese.</title>
        <authorList>
            <consortium name="US DOE Joint Genome Institute (JGI-PGF)"/>
            <person name="Walter F."/>
            <person name="Albersmeier A."/>
            <person name="Kalinowski J."/>
            <person name="Ruckert C."/>
        </authorList>
    </citation>
    <scope>NUCLEOTIDE SEQUENCE</scope>
    <source>
        <strain evidence="10">VKM B-2935</strain>
    </source>
</reference>
<accession>A0A9W6K768</accession>
<keyword evidence="7 8" id="KW-0067">ATP-binding</keyword>
<dbReference type="InterPro" id="IPR036974">
    <property type="entry name" value="PUA_sf"/>
</dbReference>
<evidence type="ECO:0000256" key="2">
    <source>
        <dbReference type="ARBA" id="ARBA00022605"/>
    </source>
</evidence>
<dbReference type="GO" id="GO:0005524">
    <property type="term" value="F:ATP binding"/>
    <property type="evidence" value="ECO:0007669"/>
    <property type="project" value="UniProtKB-KW"/>
</dbReference>
<evidence type="ECO:0000256" key="3">
    <source>
        <dbReference type="ARBA" id="ARBA00022650"/>
    </source>
</evidence>
<comment type="caution">
    <text evidence="8">Lacks conserved residue(s) required for the propagation of feature annotation.</text>
</comment>
<comment type="function">
    <text evidence="8">Catalyzes the transfer of a phosphate group to glutamate to form L-glutamate 5-phosphate.</text>
</comment>
<dbReference type="RefSeq" id="WP_271196919.1">
    <property type="nucleotide sequence ID" value="NZ_BSFN01000013.1"/>
</dbReference>
<dbReference type="PANTHER" id="PTHR43654">
    <property type="entry name" value="GLUTAMATE 5-KINASE"/>
    <property type="match status" value="1"/>
</dbReference>
<dbReference type="CDD" id="cd04242">
    <property type="entry name" value="AAK_G5K_ProB"/>
    <property type="match status" value="1"/>
</dbReference>
<dbReference type="Proteomes" id="UP001143328">
    <property type="component" value="Unassembled WGS sequence"/>
</dbReference>
<evidence type="ECO:0000256" key="6">
    <source>
        <dbReference type="ARBA" id="ARBA00022777"/>
    </source>
</evidence>
<reference evidence="10" key="2">
    <citation type="submission" date="2023-01" db="EMBL/GenBank/DDBJ databases">
        <authorList>
            <person name="Sun Q."/>
            <person name="Evtushenko L."/>
        </authorList>
    </citation>
    <scope>NUCLEOTIDE SEQUENCE</scope>
    <source>
        <strain evidence="10">VKM B-2935</strain>
    </source>
</reference>
<evidence type="ECO:0000259" key="9">
    <source>
        <dbReference type="SMART" id="SM00359"/>
    </source>
</evidence>
<dbReference type="InterPro" id="IPR005715">
    <property type="entry name" value="Glu_5kinase/COase_Synthase"/>
</dbReference>
<dbReference type="EC" id="2.7.2.11" evidence="8"/>
<dbReference type="AlphaFoldDB" id="A0A9W6K768"/>
<evidence type="ECO:0000313" key="10">
    <source>
        <dbReference type="EMBL" id="GLK90736.1"/>
    </source>
</evidence>
<feature type="binding site" evidence="8">
    <location>
        <position position="54"/>
    </location>
    <ligand>
        <name>substrate</name>
    </ligand>
</feature>
<dbReference type="InterPro" id="IPR001057">
    <property type="entry name" value="Glu/AcGlu_kinase"/>
</dbReference>
<dbReference type="SUPFAM" id="SSF88697">
    <property type="entry name" value="PUA domain-like"/>
    <property type="match status" value="1"/>
</dbReference>
<keyword evidence="1 8" id="KW-0963">Cytoplasm</keyword>
<dbReference type="Pfam" id="PF01472">
    <property type="entry name" value="PUA"/>
    <property type="match status" value="1"/>
</dbReference>